<dbReference type="SUPFAM" id="SSF55785">
    <property type="entry name" value="PYP-like sensor domain (PAS domain)"/>
    <property type="match status" value="1"/>
</dbReference>
<evidence type="ECO:0000313" key="3">
    <source>
        <dbReference type="Proteomes" id="UP000019141"/>
    </source>
</evidence>
<dbReference type="PATRIC" id="fig|1429438.4.peg.5903"/>
<dbReference type="GO" id="GO:0003677">
    <property type="term" value="F:DNA binding"/>
    <property type="evidence" value="ECO:0007669"/>
    <property type="project" value="InterPro"/>
</dbReference>
<dbReference type="EMBL" id="AZHW01000929">
    <property type="protein sequence ID" value="ETW95334.1"/>
    <property type="molecule type" value="Genomic_DNA"/>
</dbReference>
<protein>
    <recommendedName>
        <fullName evidence="1">HTH luxR-type domain-containing protein</fullName>
    </recommendedName>
</protein>
<name>W4LBQ9_ENTF1</name>
<evidence type="ECO:0000313" key="2">
    <source>
        <dbReference type="EMBL" id="ETW95334.1"/>
    </source>
</evidence>
<dbReference type="HOGENOM" id="CLU_037939_2_0_7"/>
<dbReference type="InterPro" id="IPR036388">
    <property type="entry name" value="WH-like_DNA-bd_sf"/>
</dbReference>
<dbReference type="SUPFAM" id="SSF46894">
    <property type="entry name" value="C-terminal effector domain of the bipartite response regulators"/>
    <property type="match status" value="1"/>
</dbReference>
<organism evidence="2 3">
    <name type="scientific">Entotheonella factor</name>
    <dbReference type="NCBI Taxonomy" id="1429438"/>
    <lineage>
        <taxon>Bacteria</taxon>
        <taxon>Pseudomonadati</taxon>
        <taxon>Nitrospinota/Tectimicrobiota group</taxon>
        <taxon>Candidatus Tectimicrobiota</taxon>
        <taxon>Candidatus Entotheonellia</taxon>
        <taxon>Candidatus Entotheonellales</taxon>
        <taxon>Candidatus Entotheonellaceae</taxon>
        <taxon>Candidatus Entotheonella</taxon>
    </lineage>
</organism>
<dbReference type="SMART" id="SM00421">
    <property type="entry name" value="HTH_LUXR"/>
    <property type="match status" value="1"/>
</dbReference>
<dbReference type="Proteomes" id="UP000019141">
    <property type="component" value="Unassembled WGS sequence"/>
</dbReference>
<dbReference type="GO" id="GO:0006355">
    <property type="term" value="P:regulation of DNA-templated transcription"/>
    <property type="evidence" value="ECO:0007669"/>
    <property type="project" value="InterPro"/>
</dbReference>
<accession>W4LBQ9</accession>
<dbReference type="Gene3D" id="1.10.10.10">
    <property type="entry name" value="Winged helix-like DNA-binding domain superfamily/Winged helix DNA-binding domain"/>
    <property type="match status" value="1"/>
</dbReference>
<comment type="caution">
    <text evidence="2">The sequence shown here is derived from an EMBL/GenBank/DDBJ whole genome shotgun (WGS) entry which is preliminary data.</text>
</comment>
<dbReference type="InterPro" id="IPR000792">
    <property type="entry name" value="Tscrpt_reg_LuxR_C"/>
</dbReference>
<keyword evidence="3" id="KW-1185">Reference proteome</keyword>
<reference evidence="2 3" key="1">
    <citation type="journal article" date="2014" name="Nature">
        <title>An environmental bacterial taxon with a large and distinct metabolic repertoire.</title>
        <authorList>
            <person name="Wilson M.C."/>
            <person name="Mori T."/>
            <person name="Ruckert C."/>
            <person name="Uria A.R."/>
            <person name="Helf M.J."/>
            <person name="Takada K."/>
            <person name="Gernert C."/>
            <person name="Steffens U.A."/>
            <person name="Heycke N."/>
            <person name="Schmitt S."/>
            <person name="Rinke C."/>
            <person name="Helfrich E.J."/>
            <person name="Brachmann A.O."/>
            <person name="Gurgui C."/>
            <person name="Wakimoto T."/>
            <person name="Kracht M."/>
            <person name="Crusemann M."/>
            <person name="Hentschel U."/>
            <person name="Abe I."/>
            <person name="Matsunaga S."/>
            <person name="Kalinowski J."/>
            <person name="Takeyama H."/>
            <person name="Piel J."/>
        </authorList>
    </citation>
    <scope>NUCLEOTIDE SEQUENCE [LARGE SCALE GENOMIC DNA]</scope>
    <source>
        <strain evidence="3">TSY1</strain>
    </source>
</reference>
<sequence length="380" mass="42367">MPHDDKLLALIGQLYDVVLEPHRWPRLMEAISDLFGGVPIQLGQRDPKTAEQGRIIIARTNPEGFRTFTENYRHPGINPLTRSVQALSAGQILRRQAVIDDDMFRRTVVYNELFHPYREIPLITVNVMGDSSMTAYLGIMAKELGKSFGTDEMRVLEQLLPHLQRVLQLEQRLAQSQNLSLASSEALDRLQVGVIVLDTKGEIQSINQRATAIVELADGLVITQHQLKAARSDDTNALHQLIHQAIQTTTAEGLGAGGFLNLPRPSGLRPLQLLITPMTRQAFWAASQPPAALIFVTDPEQEEELPAQMLQRLYGLTNAESEMAILMSQGHGLTYAAEQLRITLNTAKTHQRQIFAKTGVHRQAELVRLLLTSLARIVQP</sequence>
<dbReference type="AlphaFoldDB" id="W4LBQ9"/>
<feature type="domain" description="HTH luxR-type" evidence="1">
    <location>
        <begin position="313"/>
        <end position="370"/>
    </location>
</feature>
<gene>
    <name evidence="2" type="ORF">ETSY1_31080</name>
</gene>
<dbReference type="InterPro" id="IPR035965">
    <property type="entry name" value="PAS-like_dom_sf"/>
</dbReference>
<dbReference type="Gene3D" id="3.30.450.20">
    <property type="entry name" value="PAS domain"/>
    <property type="match status" value="1"/>
</dbReference>
<dbReference type="InterPro" id="IPR016032">
    <property type="entry name" value="Sig_transdc_resp-reg_C-effctor"/>
</dbReference>
<proteinExistence type="predicted"/>
<evidence type="ECO:0000259" key="1">
    <source>
        <dbReference type="SMART" id="SM00421"/>
    </source>
</evidence>